<evidence type="ECO:0000256" key="2">
    <source>
        <dbReference type="ARBA" id="ARBA00022475"/>
    </source>
</evidence>
<feature type="transmembrane region" description="Helical" evidence="6">
    <location>
        <begin position="169"/>
        <end position="192"/>
    </location>
</feature>
<protein>
    <submittedName>
        <fullName evidence="7">Lipopolysaccharide biosynthesis related membrane protein</fullName>
    </submittedName>
</protein>
<keyword evidence="5 6" id="KW-0472">Membrane</keyword>
<dbReference type="Pfam" id="PF01943">
    <property type="entry name" value="Polysacc_synt"/>
    <property type="match status" value="1"/>
</dbReference>
<dbReference type="EMBL" id="FCNV02000002">
    <property type="protein sequence ID" value="SAL19867.1"/>
    <property type="molecule type" value="Genomic_DNA"/>
</dbReference>
<comment type="caution">
    <text evidence="7">The sequence shown here is derived from an EMBL/GenBank/DDBJ whole genome shotgun (WGS) entry which is preliminary data.</text>
</comment>
<feature type="transmembrane region" description="Helical" evidence="6">
    <location>
        <begin position="12"/>
        <end position="31"/>
    </location>
</feature>
<feature type="transmembrane region" description="Helical" evidence="6">
    <location>
        <begin position="123"/>
        <end position="148"/>
    </location>
</feature>
<evidence type="ECO:0000256" key="1">
    <source>
        <dbReference type="ARBA" id="ARBA00004651"/>
    </source>
</evidence>
<feature type="transmembrane region" description="Helical" evidence="6">
    <location>
        <begin position="391"/>
        <end position="411"/>
    </location>
</feature>
<feature type="transmembrane region" description="Helical" evidence="6">
    <location>
        <begin position="82"/>
        <end position="103"/>
    </location>
</feature>
<feature type="transmembrane region" description="Helical" evidence="6">
    <location>
        <begin position="43"/>
        <end position="62"/>
    </location>
</feature>
<dbReference type="AlphaFoldDB" id="A0A658QTF3"/>
<dbReference type="GO" id="GO:0005886">
    <property type="term" value="C:plasma membrane"/>
    <property type="evidence" value="ECO:0007669"/>
    <property type="project" value="UniProtKB-SubCell"/>
</dbReference>
<dbReference type="InterPro" id="IPR002797">
    <property type="entry name" value="Polysacc_synth"/>
</dbReference>
<keyword evidence="4 6" id="KW-1133">Transmembrane helix</keyword>
<reference evidence="7 8" key="1">
    <citation type="submission" date="2016-01" db="EMBL/GenBank/DDBJ databases">
        <authorList>
            <person name="Peeters C."/>
        </authorList>
    </citation>
    <scope>NUCLEOTIDE SEQUENCE [LARGE SCALE GENOMIC DNA]</scope>
    <source>
        <strain evidence="7">LMG 29315</strain>
    </source>
</reference>
<dbReference type="RefSeq" id="WP_040049038.1">
    <property type="nucleotide sequence ID" value="NZ_FCNV02000002.1"/>
</dbReference>
<gene>
    <name evidence="7" type="ORF">AWB72_01265</name>
</gene>
<evidence type="ECO:0000313" key="7">
    <source>
        <dbReference type="EMBL" id="SAL19867.1"/>
    </source>
</evidence>
<keyword evidence="8" id="KW-1185">Reference proteome</keyword>
<keyword evidence="3 6" id="KW-0812">Transmembrane</keyword>
<evidence type="ECO:0000256" key="3">
    <source>
        <dbReference type="ARBA" id="ARBA00022692"/>
    </source>
</evidence>
<evidence type="ECO:0000256" key="4">
    <source>
        <dbReference type="ARBA" id="ARBA00022989"/>
    </source>
</evidence>
<feature type="transmembrane region" description="Helical" evidence="6">
    <location>
        <begin position="331"/>
        <end position="351"/>
    </location>
</feature>
<sequence>MDKAIYKNTAINLVGLVLPTFVSLATVPLYIHTLGLERFGAVAFIWVLIDYFSVLGFALSVAVQNQLSRAYARNELDFCRDLVWTALWSNLAIGTLVGILVYASGRAYINYFMDPGSTLRPELLAGLPWLSLAVPVANGLAVSAAALSGAERFAAFNTIQTSGIILFQVLPLVCMSLFGATVDVLLASALLIRSLTAIRMFREVAGVLDAGSVRLPKWAVIKGLANFGGWMFATTILTLVTDSADRTVVGAMSGPRLVAFYTVPKNLVMRLNIVSIALGRSLFPRLSASNGEQARTITQQSLGLLNAIFTPIAIISMIAVGPFLQVWVGEGLASVSAPIARVLVIGMWLGGQADVTRILVQSQVSAAVAARVSAIQLTAYFLLLWFSIQQFGLLGAAVATVIRAMFEYLLLVHLSHVASRSTIFPMLAQLAILLITLPVTNAALGNVAGLISGAGCVAMSLLLSMSTSSAFRSLAKGSIGRLSMRRRI</sequence>
<evidence type="ECO:0000256" key="5">
    <source>
        <dbReference type="ARBA" id="ARBA00023136"/>
    </source>
</evidence>
<feature type="transmembrane region" description="Helical" evidence="6">
    <location>
        <begin position="304"/>
        <end position="325"/>
    </location>
</feature>
<evidence type="ECO:0000256" key="6">
    <source>
        <dbReference type="SAM" id="Phobius"/>
    </source>
</evidence>
<organism evidence="7 8">
    <name type="scientific">Caballeronia concitans</name>
    <dbReference type="NCBI Taxonomy" id="1777133"/>
    <lineage>
        <taxon>Bacteria</taxon>
        <taxon>Pseudomonadati</taxon>
        <taxon>Pseudomonadota</taxon>
        <taxon>Betaproteobacteria</taxon>
        <taxon>Burkholderiales</taxon>
        <taxon>Burkholderiaceae</taxon>
        <taxon>Caballeronia</taxon>
    </lineage>
</organism>
<dbReference type="PANTHER" id="PTHR30250">
    <property type="entry name" value="PST FAMILY PREDICTED COLANIC ACID TRANSPORTER"/>
    <property type="match status" value="1"/>
</dbReference>
<proteinExistence type="predicted"/>
<dbReference type="OrthoDB" id="8766744at2"/>
<dbReference type="Proteomes" id="UP000198263">
    <property type="component" value="Unassembled WGS sequence"/>
</dbReference>
<dbReference type="InterPro" id="IPR050833">
    <property type="entry name" value="Poly_Biosynth_Transport"/>
</dbReference>
<comment type="subcellular location">
    <subcellularLocation>
        <location evidence="1">Cell membrane</location>
        <topology evidence="1">Multi-pass membrane protein</topology>
    </subcellularLocation>
</comment>
<keyword evidence="2" id="KW-1003">Cell membrane</keyword>
<dbReference type="PANTHER" id="PTHR30250:SF26">
    <property type="entry name" value="PSMA PROTEIN"/>
    <property type="match status" value="1"/>
</dbReference>
<feature type="transmembrane region" description="Helical" evidence="6">
    <location>
        <begin position="423"/>
        <end position="444"/>
    </location>
</feature>
<accession>A0A658QTF3</accession>
<feature type="transmembrane region" description="Helical" evidence="6">
    <location>
        <begin position="450"/>
        <end position="475"/>
    </location>
</feature>
<feature type="transmembrane region" description="Helical" evidence="6">
    <location>
        <begin position="363"/>
        <end position="385"/>
    </location>
</feature>
<evidence type="ECO:0000313" key="8">
    <source>
        <dbReference type="Proteomes" id="UP000198263"/>
    </source>
</evidence>
<name>A0A658QTF3_9BURK</name>